<dbReference type="Gene3D" id="3.40.50.1100">
    <property type="match status" value="2"/>
</dbReference>
<evidence type="ECO:0000256" key="3">
    <source>
        <dbReference type="ARBA" id="ARBA00004810"/>
    </source>
</evidence>
<evidence type="ECO:0000256" key="11">
    <source>
        <dbReference type="ARBA" id="ARBA00023304"/>
    </source>
</evidence>
<evidence type="ECO:0000256" key="10">
    <source>
        <dbReference type="ARBA" id="ARBA00023239"/>
    </source>
</evidence>
<proteinExistence type="inferred from homology"/>
<gene>
    <name evidence="13 15" type="primary">ilvA</name>
    <name evidence="15" type="ORF">LMG29542_03228</name>
</gene>
<comment type="pathway">
    <text evidence="3 13">Amino-acid biosynthesis; L-isoleucine biosynthesis; 2-oxobutanoate from L-threonine: step 1/1.</text>
</comment>
<dbReference type="Proteomes" id="UP000494363">
    <property type="component" value="Unassembled WGS sequence"/>
</dbReference>
<dbReference type="Pfam" id="PF00585">
    <property type="entry name" value="Thr_dehydrat_C"/>
    <property type="match status" value="2"/>
</dbReference>
<dbReference type="InterPro" id="IPR038110">
    <property type="entry name" value="TD_ACT-like_sf"/>
</dbReference>
<dbReference type="InterPro" id="IPR036052">
    <property type="entry name" value="TrpB-like_PALP_sf"/>
</dbReference>
<dbReference type="GO" id="GO:0006567">
    <property type="term" value="P:L-threonine catabolic process"/>
    <property type="evidence" value="ECO:0007669"/>
    <property type="project" value="TreeGrafter"/>
</dbReference>
<dbReference type="CDD" id="cd04907">
    <property type="entry name" value="ACT_ThrD-I_2"/>
    <property type="match status" value="1"/>
</dbReference>
<dbReference type="RefSeq" id="WP_175227458.1">
    <property type="nucleotide sequence ID" value="NZ_CADIKH010000013.1"/>
</dbReference>
<evidence type="ECO:0000256" key="5">
    <source>
        <dbReference type="ARBA" id="ARBA00011881"/>
    </source>
</evidence>
<feature type="domain" description="ACT-like" evidence="14">
    <location>
        <begin position="427"/>
        <end position="498"/>
    </location>
</feature>
<evidence type="ECO:0000256" key="4">
    <source>
        <dbReference type="ARBA" id="ARBA00010869"/>
    </source>
</evidence>
<comment type="similarity">
    <text evidence="4 13">Belongs to the serine/threonine dehydratase family.</text>
</comment>
<dbReference type="InterPro" id="IPR005787">
    <property type="entry name" value="Thr_deHydtase_biosynth"/>
</dbReference>
<keyword evidence="16" id="KW-1185">Reference proteome</keyword>
<evidence type="ECO:0000256" key="12">
    <source>
        <dbReference type="ARBA" id="ARBA00025527"/>
    </source>
</evidence>
<dbReference type="CDD" id="cd04906">
    <property type="entry name" value="ACT_ThrD-I_1"/>
    <property type="match status" value="1"/>
</dbReference>
<dbReference type="InterPro" id="IPR001721">
    <property type="entry name" value="TD_ACT-like"/>
</dbReference>
<comment type="subunit">
    <text evidence="5 13">Homotetramer.</text>
</comment>
<evidence type="ECO:0000313" key="15">
    <source>
        <dbReference type="EMBL" id="CAB3758021.1"/>
    </source>
</evidence>
<dbReference type="NCBIfam" id="TIGR01124">
    <property type="entry name" value="ilvA_2Cterm"/>
    <property type="match status" value="1"/>
</dbReference>
<evidence type="ECO:0000256" key="8">
    <source>
        <dbReference type="ARBA" id="ARBA00022737"/>
    </source>
</evidence>
<keyword evidence="7 13" id="KW-0412">Isoleucine biosynthesis</keyword>
<dbReference type="GO" id="GO:0003941">
    <property type="term" value="F:L-serine ammonia-lyase activity"/>
    <property type="evidence" value="ECO:0007669"/>
    <property type="project" value="TreeGrafter"/>
</dbReference>
<comment type="catalytic activity">
    <reaction evidence="1 13">
        <text>L-threonine = 2-oxobutanoate + NH4(+)</text>
        <dbReference type="Rhea" id="RHEA:22108"/>
        <dbReference type="ChEBI" id="CHEBI:16763"/>
        <dbReference type="ChEBI" id="CHEBI:28938"/>
        <dbReference type="ChEBI" id="CHEBI:57926"/>
        <dbReference type="EC" id="4.3.1.19"/>
    </reaction>
</comment>
<dbReference type="InterPro" id="IPR045865">
    <property type="entry name" value="ACT-like_dom_sf"/>
</dbReference>
<dbReference type="NCBIfam" id="NF009130">
    <property type="entry name" value="PRK12483.1"/>
    <property type="match status" value="1"/>
</dbReference>
<reference evidence="15 16" key="1">
    <citation type="submission" date="2020-04" db="EMBL/GenBank/DDBJ databases">
        <authorList>
            <person name="De Canck E."/>
        </authorList>
    </citation>
    <scope>NUCLEOTIDE SEQUENCE [LARGE SCALE GENOMIC DNA]</scope>
    <source>
        <strain evidence="15 16">LMG 29542</strain>
    </source>
</reference>
<dbReference type="PANTHER" id="PTHR48078:SF11">
    <property type="entry name" value="THREONINE DEHYDRATASE, MITOCHONDRIAL"/>
    <property type="match status" value="1"/>
</dbReference>
<dbReference type="GO" id="GO:0006565">
    <property type="term" value="P:L-serine catabolic process"/>
    <property type="evidence" value="ECO:0007669"/>
    <property type="project" value="TreeGrafter"/>
</dbReference>
<dbReference type="SUPFAM" id="SSF55021">
    <property type="entry name" value="ACT-like"/>
    <property type="match status" value="1"/>
</dbReference>
<evidence type="ECO:0000256" key="9">
    <source>
        <dbReference type="ARBA" id="ARBA00022898"/>
    </source>
</evidence>
<name>A0A6J5DXN6_9BURK</name>
<evidence type="ECO:0000259" key="14">
    <source>
        <dbReference type="PROSITE" id="PS51672"/>
    </source>
</evidence>
<evidence type="ECO:0000256" key="6">
    <source>
        <dbReference type="ARBA" id="ARBA00022605"/>
    </source>
</evidence>
<dbReference type="AlphaFoldDB" id="A0A6J5DXN6"/>
<keyword evidence="8" id="KW-0677">Repeat</keyword>
<keyword evidence="9 13" id="KW-0663">Pyridoxal phosphate</keyword>
<evidence type="ECO:0000256" key="7">
    <source>
        <dbReference type="ARBA" id="ARBA00022624"/>
    </source>
</evidence>
<dbReference type="CDD" id="cd01562">
    <property type="entry name" value="Thr-dehyd"/>
    <property type="match status" value="1"/>
</dbReference>
<comment type="cofactor">
    <cofactor evidence="2 13">
        <name>pyridoxal 5'-phosphate</name>
        <dbReference type="ChEBI" id="CHEBI:597326"/>
    </cofactor>
</comment>
<dbReference type="FunFam" id="3.40.1020.10:FF:000001">
    <property type="entry name" value="L-threonine dehydratase"/>
    <property type="match status" value="1"/>
</dbReference>
<dbReference type="PANTHER" id="PTHR48078">
    <property type="entry name" value="THREONINE DEHYDRATASE, MITOCHONDRIAL-RELATED"/>
    <property type="match status" value="1"/>
</dbReference>
<dbReference type="GO" id="GO:0009097">
    <property type="term" value="P:isoleucine biosynthetic process"/>
    <property type="evidence" value="ECO:0007669"/>
    <property type="project" value="UniProtKB-UniRule"/>
</dbReference>
<dbReference type="EMBL" id="CADIKH010000013">
    <property type="protein sequence ID" value="CAB3758021.1"/>
    <property type="molecule type" value="Genomic_DNA"/>
</dbReference>
<keyword evidence="10 13" id="KW-0456">Lyase</keyword>
<dbReference type="GO" id="GO:0004794">
    <property type="term" value="F:threonine deaminase activity"/>
    <property type="evidence" value="ECO:0007669"/>
    <property type="project" value="UniProtKB-UniRule"/>
</dbReference>
<evidence type="ECO:0000313" key="16">
    <source>
        <dbReference type="Proteomes" id="UP000494363"/>
    </source>
</evidence>
<dbReference type="NCBIfam" id="NF006674">
    <property type="entry name" value="PRK09224.1"/>
    <property type="match status" value="1"/>
</dbReference>
<dbReference type="UniPathway" id="UPA00047">
    <property type="reaction ID" value="UER00054"/>
</dbReference>
<protein>
    <recommendedName>
        <fullName evidence="13">L-threonine dehydratase</fullName>
        <ecNumber evidence="13">4.3.1.19</ecNumber>
    </recommendedName>
    <alternativeName>
        <fullName evidence="13">Threonine deaminase</fullName>
    </alternativeName>
</protein>
<dbReference type="InterPro" id="IPR050147">
    <property type="entry name" value="Ser/Thr_Dehydratase"/>
</dbReference>
<dbReference type="EC" id="4.3.1.19" evidence="13"/>
<keyword evidence="11 13" id="KW-0100">Branched-chain amino acid biosynthesis</keyword>
<dbReference type="FunFam" id="3.40.50.1100:FF:000008">
    <property type="entry name" value="L-threonine dehydratase"/>
    <property type="match status" value="1"/>
</dbReference>
<evidence type="ECO:0000256" key="2">
    <source>
        <dbReference type="ARBA" id="ARBA00001933"/>
    </source>
</evidence>
<dbReference type="InterPro" id="IPR001926">
    <property type="entry name" value="TrpB-like_PALP"/>
</dbReference>
<dbReference type="PROSITE" id="PS51672">
    <property type="entry name" value="ACT_LIKE"/>
    <property type="match status" value="2"/>
</dbReference>
<accession>A0A6J5DXN6</accession>
<keyword evidence="6 13" id="KW-0028">Amino-acid biosynthesis</keyword>
<feature type="domain" description="ACT-like" evidence="14">
    <location>
        <begin position="333"/>
        <end position="404"/>
    </location>
</feature>
<comment type="function">
    <text evidence="12 13">Catalyzes the anaerobic formation of alpha-ketobutyrate and ammonia from threonine in a two-step reaction. The first step involved a dehydration of threonine and a production of enamine intermediates (aminocrotonate), which tautomerizes to its imine form (iminobutyrate). Both intermediates are unstable and short-lived. The second step is the nonenzymatic hydrolysis of the enamine/imine intermediates to form 2-ketobutyrate and free ammonia. In the low water environment of the cell, the second step is accelerated by RidA.</text>
</comment>
<sequence>MASNDYLKKILTARVYDVARETELELARNLSARLRNAIYLKREDNQPVFSFKVRGAYNKMAHIPADALSRGVITASAGNHAQGVALSAARLGVKAIIVVPITTPQVKVDAVRAHGGPTVEVVQAGESYSDAYAHAMRLQEQHGLTFVHPFDDPYVIAGQGTVAMEVLSQHQGPIHAIFVPIGGGGLAAGVAAYVKEVRPEIKVIGVQTQDSCAMARSIAAGERVTLNEVGLFSDGTAVKLVGEETFRLCQQYLDEVLTVDTDALCAAIKDVFQDTRSVLEPAGSLSVAGAKHYAEREGIENQTLIAVTSGANMNFDRMRFVAERAEVGEAREAVFAVTIPEERGSFKRFCELIGTRSVTEFNYRIADAKSAHIFVGVQIKSRDESVRIAASLEAHGFATVDLTGDELSKQHIRYMVGGRSPLAHHERLFRFEFPERPGALMKFLSSMAPNWNISLFHYRNQGADYSSILVGIQVPASEDSEFARFLSTLGYPYWEETANPVYRLFLA</sequence>
<dbReference type="Pfam" id="PF00291">
    <property type="entry name" value="PALP"/>
    <property type="match status" value="1"/>
</dbReference>
<dbReference type="SUPFAM" id="SSF53686">
    <property type="entry name" value="Tryptophan synthase beta subunit-like PLP-dependent enzymes"/>
    <property type="match status" value="1"/>
</dbReference>
<organism evidence="15 16">
    <name type="scientific">Paraburkholderia humisilvae</name>
    <dbReference type="NCBI Taxonomy" id="627669"/>
    <lineage>
        <taxon>Bacteria</taxon>
        <taxon>Pseudomonadati</taxon>
        <taxon>Pseudomonadota</taxon>
        <taxon>Betaproteobacteria</taxon>
        <taxon>Burkholderiales</taxon>
        <taxon>Burkholderiaceae</taxon>
        <taxon>Paraburkholderia</taxon>
    </lineage>
</organism>
<evidence type="ECO:0000256" key="1">
    <source>
        <dbReference type="ARBA" id="ARBA00001274"/>
    </source>
</evidence>
<dbReference type="Gene3D" id="3.40.1020.10">
    <property type="entry name" value="Biosynthetic Threonine Deaminase, Domain 3"/>
    <property type="match status" value="1"/>
</dbReference>
<evidence type="ECO:0000256" key="13">
    <source>
        <dbReference type="RuleBase" id="RU362012"/>
    </source>
</evidence>